<proteinExistence type="predicted"/>
<accession>A0ACB6ZUD6</accession>
<reference evidence="1" key="2">
    <citation type="journal article" date="2020" name="Nat. Commun.">
        <title>Large-scale genome sequencing of mycorrhizal fungi provides insights into the early evolution of symbiotic traits.</title>
        <authorList>
            <person name="Miyauchi S."/>
            <person name="Kiss E."/>
            <person name="Kuo A."/>
            <person name="Drula E."/>
            <person name="Kohler A."/>
            <person name="Sanchez-Garcia M."/>
            <person name="Morin E."/>
            <person name="Andreopoulos B."/>
            <person name="Barry K.W."/>
            <person name="Bonito G."/>
            <person name="Buee M."/>
            <person name="Carver A."/>
            <person name="Chen C."/>
            <person name="Cichocki N."/>
            <person name="Clum A."/>
            <person name="Culley D."/>
            <person name="Crous P.W."/>
            <person name="Fauchery L."/>
            <person name="Girlanda M."/>
            <person name="Hayes R.D."/>
            <person name="Keri Z."/>
            <person name="LaButti K."/>
            <person name="Lipzen A."/>
            <person name="Lombard V."/>
            <person name="Magnuson J."/>
            <person name="Maillard F."/>
            <person name="Murat C."/>
            <person name="Nolan M."/>
            <person name="Ohm R.A."/>
            <person name="Pangilinan J."/>
            <person name="Pereira M.F."/>
            <person name="Perotto S."/>
            <person name="Peter M."/>
            <person name="Pfister S."/>
            <person name="Riley R."/>
            <person name="Sitrit Y."/>
            <person name="Stielow J.B."/>
            <person name="Szollosi G."/>
            <person name="Zifcakova L."/>
            <person name="Stursova M."/>
            <person name="Spatafora J.W."/>
            <person name="Tedersoo L."/>
            <person name="Vaario L.M."/>
            <person name="Yamada A."/>
            <person name="Yan M."/>
            <person name="Wang P."/>
            <person name="Xu J."/>
            <person name="Bruns T."/>
            <person name="Baldrian P."/>
            <person name="Vilgalys R."/>
            <person name="Dunand C."/>
            <person name="Henrissat B."/>
            <person name="Grigoriev I.V."/>
            <person name="Hibbett D."/>
            <person name="Nagy L.G."/>
            <person name="Martin F.M."/>
        </authorList>
    </citation>
    <scope>NUCLEOTIDE SEQUENCE</scope>
    <source>
        <strain evidence="1">P2</strain>
    </source>
</reference>
<dbReference type="Proteomes" id="UP000886501">
    <property type="component" value="Unassembled WGS sequence"/>
</dbReference>
<evidence type="ECO:0000313" key="1">
    <source>
        <dbReference type="EMBL" id="KAF9652995.1"/>
    </source>
</evidence>
<organism evidence="1 2">
    <name type="scientific">Thelephora ganbajun</name>
    <name type="common">Ganba fungus</name>
    <dbReference type="NCBI Taxonomy" id="370292"/>
    <lineage>
        <taxon>Eukaryota</taxon>
        <taxon>Fungi</taxon>
        <taxon>Dikarya</taxon>
        <taxon>Basidiomycota</taxon>
        <taxon>Agaricomycotina</taxon>
        <taxon>Agaricomycetes</taxon>
        <taxon>Thelephorales</taxon>
        <taxon>Thelephoraceae</taxon>
        <taxon>Thelephora</taxon>
    </lineage>
</organism>
<dbReference type="EMBL" id="MU117966">
    <property type="protein sequence ID" value="KAF9652995.1"/>
    <property type="molecule type" value="Genomic_DNA"/>
</dbReference>
<protein>
    <submittedName>
        <fullName evidence="1">Uncharacterized protein</fullName>
    </submittedName>
</protein>
<name>A0ACB6ZUD6_THEGA</name>
<keyword evidence="2" id="KW-1185">Reference proteome</keyword>
<reference evidence="1" key="1">
    <citation type="submission" date="2019-10" db="EMBL/GenBank/DDBJ databases">
        <authorList>
            <consortium name="DOE Joint Genome Institute"/>
            <person name="Kuo A."/>
            <person name="Miyauchi S."/>
            <person name="Kiss E."/>
            <person name="Drula E."/>
            <person name="Kohler A."/>
            <person name="Sanchez-Garcia M."/>
            <person name="Andreopoulos B."/>
            <person name="Barry K.W."/>
            <person name="Bonito G."/>
            <person name="Buee M."/>
            <person name="Carver A."/>
            <person name="Chen C."/>
            <person name="Cichocki N."/>
            <person name="Clum A."/>
            <person name="Culley D."/>
            <person name="Crous P.W."/>
            <person name="Fauchery L."/>
            <person name="Girlanda M."/>
            <person name="Hayes R."/>
            <person name="Keri Z."/>
            <person name="Labutti K."/>
            <person name="Lipzen A."/>
            <person name="Lombard V."/>
            <person name="Magnuson J."/>
            <person name="Maillard F."/>
            <person name="Morin E."/>
            <person name="Murat C."/>
            <person name="Nolan M."/>
            <person name="Ohm R."/>
            <person name="Pangilinan J."/>
            <person name="Pereira M."/>
            <person name="Perotto S."/>
            <person name="Peter M."/>
            <person name="Riley R."/>
            <person name="Sitrit Y."/>
            <person name="Stielow B."/>
            <person name="Szollosi G."/>
            <person name="Zifcakova L."/>
            <person name="Stursova M."/>
            <person name="Spatafora J.W."/>
            <person name="Tedersoo L."/>
            <person name="Vaario L.-M."/>
            <person name="Yamada A."/>
            <person name="Yan M."/>
            <person name="Wang P."/>
            <person name="Xu J."/>
            <person name="Bruns T."/>
            <person name="Baldrian P."/>
            <person name="Vilgalys R."/>
            <person name="Henrissat B."/>
            <person name="Grigoriev I.V."/>
            <person name="Hibbett D."/>
            <person name="Nagy L.G."/>
            <person name="Martin F.M."/>
        </authorList>
    </citation>
    <scope>NUCLEOTIDE SEQUENCE</scope>
    <source>
        <strain evidence="1">P2</strain>
    </source>
</reference>
<gene>
    <name evidence="1" type="ORF">BDM02DRAFT_3108656</name>
</gene>
<evidence type="ECO:0000313" key="2">
    <source>
        <dbReference type="Proteomes" id="UP000886501"/>
    </source>
</evidence>
<comment type="caution">
    <text evidence="1">The sequence shown here is derived from an EMBL/GenBank/DDBJ whole genome shotgun (WGS) entry which is preliminary data.</text>
</comment>
<sequence>MTPSPLKARSMMDTDDLFSSPSTSRLVSKRGPDSTPPRFPTHSNCAHMRTPVKDSPLNLFRFPDELPRHADAGVGAKRKPTPLFKTTPLRKPAVTPLKVTSAAPFPTHSSIDSFSFDRLAPLSAPRFSSRTPQTKADTDHALRRQAETMTKLRIGDLIAYAGDSDSDLDQPKLLLSRSDGIATNISPGGHVSKRRVRSKPSSNELLEDLADSPFVVHSKTVKRPTGTVAFPSVTHPRSRRGSTSSVSSTDIPSPVSLFRAQAGAGPRSRTQSQSAVRRPIQRHTSNSSASLFFGPSIPGPEVKSPTRSTLRPNHSTHRTQVKMGNRHTYSGNDIRASWEATPSKSPPFNPLPNYSEEDTDIDDFFSGPSDSSFTFTVIDNTPSRPRNPISLPKKYKPRDSAVLFESDDDRIPNMPGASSSLSTINSGDGLVTPVYPSQASGWPSGEGPLVAGLDNDHFGRDPDAYSRSEADAFIMRLLTGNTKPVHGKEDGSKRMPDTPVKKLKTTHFAIERPWQSAFTHKIGSEEFDYLAPPPGRGGGKKAGPGKKPRKSLPAAFPALSGVDADSPTERKDAKYAGLGLGRPRENPKNPKSVSGRTHWLMRRSSSGAFSNISSGSDNSATATPTRPKDKDEWCLPPPRIPNLQLSASKPGRLSNDQRSTSSSSNSTVTSPTSARFLKSERRPIGPSPLKQRTCIRYAQPVVSGDECPGRFERDFDVLDEDLGSGEFGRVLKVRRKADDDDDDFGSMNAKDDDLYAIKKSKTIEGVKHRLRLREEVDILKQLTEASEGGRGHPNVLRYVDSWEQDGLLFIQTELCALGSFGRFLWDYGRKFPRLDEARVWKILAELTEGMAFIHDNGILHLDLKPANIFVTAEGRLKIGDFGMASIWPRSAGEGFEREGDKEYMAPEVLQGRYSRAADIFGLGMTILETATNIVVPGQGEAWHNLRQDNFEQVELDDCPELLELIKSMMRSNPTNRLDVHQIRSHVVVSRVRDMMESARRAGETAFGGSPLASVPDSFLGTILGRSGKDYDEPMDLSP</sequence>